<comment type="caution">
    <text evidence="7">The sequence shown here is derived from an EMBL/GenBank/DDBJ whole genome shotgun (WGS) entry which is preliminary data.</text>
</comment>
<evidence type="ECO:0000256" key="3">
    <source>
        <dbReference type="ARBA" id="ARBA00023015"/>
    </source>
</evidence>
<keyword evidence="5" id="KW-0539">Nucleus</keyword>
<feature type="compositionally biased region" description="Acidic residues" evidence="6">
    <location>
        <begin position="345"/>
        <end position="364"/>
    </location>
</feature>
<evidence type="ECO:0000256" key="4">
    <source>
        <dbReference type="ARBA" id="ARBA00023163"/>
    </source>
</evidence>
<evidence type="ECO:0000256" key="1">
    <source>
        <dbReference type="ARBA" id="ARBA00004123"/>
    </source>
</evidence>
<accession>A0A9P6K771</accession>
<dbReference type="Pfam" id="PF12753">
    <property type="entry name" value="Nro1"/>
    <property type="match status" value="1"/>
</dbReference>
<reference evidence="7" key="1">
    <citation type="journal article" date="2020" name="Fungal Divers.">
        <title>Resolving the Mortierellaceae phylogeny through synthesis of multi-gene phylogenetics and phylogenomics.</title>
        <authorList>
            <person name="Vandepol N."/>
            <person name="Liber J."/>
            <person name="Desiro A."/>
            <person name="Na H."/>
            <person name="Kennedy M."/>
            <person name="Barry K."/>
            <person name="Grigoriev I.V."/>
            <person name="Miller A.N."/>
            <person name="O'Donnell K."/>
            <person name="Stajich J.E."/>
            <person name="Bonito G."/>
        </authorList>
    </citation>
    <scope>NUCLEOTIDE SEQUENCE</scope>
    <source>
        <strain evidence="7">NRRL 2591</strain>
    </source>
</reference>
<keyword evidence="8" id="KW-1185">Reference proteome</keyword>
<dbReference type="PANTHER" id="PTHR28290:SF1">
    <property type="entry name" value="ENHANCER OF TRANSLATION TERMINATION 1"/>
    <property type="match status" value="1"/>
</dbReference>
<proteinExistence type="inferred from homology"/>
<evidence type="ECO:0000256" key="6">
    <source>
        <dbReference type="SAM" id="MobiDB-lite"/>
    </source>
</evidence>
<name>A0A9P6K771_9FUNG</name>
<evidence type="ECO:0000256" key="2">
    <source>
        <dbReference type="ARBA" id="ARBA00007273"/>
    </source>
</evidence>
<feature type="compositionally biased region" description="Low complexity" evidence="6">
    <location>
        <begin position="37"/>
        <end position="65"/>
    </location>
</feature>
<keyword evidence="3" id="KW-0805">Transcription regulation</keyword>
<sequence length="463" mass="50711">MPKATTKKAKPGGLRRAQLGDDTKAAAAESPRFNPLTAAATTTGTNGKSTTAVVTSDSSTTAAQDQEMTVTDATAAAAAAEGTSGGETASLALKADEAGDELSELRQTYEAAQKQFAESGTQEYLRGTIHECDRMIRNCGEEVYPSAEFNYIYASALHDFSLIGAEEQELSGFVEMALEYVSHVADLITAEERKEADWVWKYYLVAGKVHLQKADSLYEDQEEASSKKEFKKLGTQIHTTLVQATALLDTGFKMVPEEEEKHVVRLDTKSIEKVGAKEHEMVSAAANVALHADRFEEYERRKKWNTWALETYRGVTQDTPENVEAWQGIATCMHSIVGWWADQEADEENDDDEDEDEEEPEDELSLPVYSTERGLMSLQALDAIRKAIELACKAKSLTSDLLTLGAECHLNLVNIAVGDKAAAEQSKAAVTLIKEAIATFPDPALEERYAEVLEEFEEIAGSN</sequence>
<protein>
    <recommendedName>
        <fullName evidence="9">Enhancer of translation termination 1</fullName>
    </recommendedName>
</protein>
<feature type="region of interest" description="Disordered" evidence="6">
    <location>
        <begin position="1"/>
        <end position="65"/>
    </location>
</feature>
<evidence type="ECO:0000313" key="8">
    <source>
        <dbReference type="Proteomes" id="UP000723463"/>
    </source>
</evidence>
<evidence type="ECO:0000256" key="5">
    <source>
        <dbReference type="ARBA" id="ARBA00023242"/>
    </source>
</evidence>
<dbReference type="PANTHER" id="PTHR28290">
    <property type="entry name" value="ENHANCER OF TRANSLATION TERMINATION 1"/>
    <property type="match status" value="1"/>
</dbReference>
<feature type="region of interest" description="Disordered" evidence="6">
    <location>
        <begin position="345"/>
        <end position="365"/>
    </location>
</feature>
<comment type="subcellular location">
    <subcellularLocation>
        <location evidence="1">Nucleus</location>
    </subcellularLocation>
</comment>
<keyword evidence="4" id="KW-0804">Transcription</keyword>
<gene>
    <name evidence="7" type="ORF">EC957_001112</name>
</gene>
<dbReference type="EMBL" id="JAAAXW010000012">
    <property type="protein sequence ID" value="KAF9550206.1"/>
    <property type="molecule type" value="Genomic_DNA"/>
</dbReference>
<evidence type="ECO:0008006" key="9">
    <source>
        <dbReference type="Google" id="ProtNLM"/>
    </source>
</evidence>
<dbReference type="GO" id="GO:0005634">
    <property type="term" value="C:nucleus"/>
    <property type="evidence" value="ECO:0007669"/>
    <property type="project" value="UniProtKB-SubCell"/>
</dbReference>
<organism evidence="7 8">
    <name type="scientific">Mortierella hygrophila</name>
    <dbReference type="NCBI Taxonomy" id="979708"/>
    <lineage>
        <taxon>Eukaryota</taxon>
        <taxon>Fungi</taxon>
        <taxon>Fungi incertae sedis</taxon>
        <taxon>Mucoromycota</taxon>
        <taxon>Mortierellomycotina</taxon>
        <taxon>Mortierellomycetes</taxon>
        <taxon>Mortierellales</taxon>
        <taxon>Mortierellaceae</taxon>
        <taxon>Mortierella</taxon>
    </lineage>
</organism>
<dbReference type="Proteomes" id="UP000723463">
    <property type="component" value="Unassembled WGS sequence"/>
</dbReference>
<feature type="compositionally biased region" description="Basic residues" evidence="6">
    <location>
        <begin position="1"/>
        <end position="10"/>
    </location>
</feature>
<dbReference type="AlphaFoldDB" id="A0A9P6K771"/>
<evidence type="ECO:0000313" key="7">
    <source>
        <dbReference type="EMBL" id="KAF9550206.1"/>
    </source>
</evidence>
<comment type="similarity">
    <text evidence="2">Belongs to the ETT1 family.</text>
</comment>
<dbReference type="GO" id="GO:2000640">
    <property type="term" value="P:positive regulation of SREBP signaling pathway"/>
    <property type="evidence" value="ECO:0007669"/>
    <property type="project" value="TreeGrafter"/>
</dbReference>
<dbReference type="InterPro" id="IPR024318">
    <property type="entry name" value="Nro1/ETT1"/>
</dbReference>